<proteinExistence type="predicted"/>
<dbReference type="EMBL" id="LXQA010008098">
    <property type="protein sequence ID" value="MCH85217.1"/>
    <property type="molecule type" value="Genomic_DNA"/>
</dbReference>
<evidence type="ECO:0000313" key="1">
    <source>
        <dbReference type="EMBL" id="MCH85217.1"/>
    </source>
</evidence>
<protein>
    <submittedName>
        <fullName evidence="1">Pentatricopeptide repeat-containing protein</fullName>
    </submittedName>
</protein>
<organism evidence="1 2">
    <name type="scientific">Trifolium medium</name>
    <dbReference type="NCBI Taxonomy" id="97028"/>
    <lineage>
        <taxon>Eukaryota</taxon>
        <taxon>Viridiplantae</taxon>
        <taxon>Streptophyta</taxon>
        <taxon>Embryophyta</taxon>
        <taxon>Tracheophyta</taxon>
        <taxon>Spermatophyta</taxon>
        <taxon>Magnoliopsida</taxon>
        <taxon>eudicotyledons</taxon>
        <taxon>Gunneridae</taxon>
        <taxon>Pentapetalae</taxon>
        <taxon>rosids</taxon>
        <taxon>fabids</taxon>
        <taxon>Fabales</taxon>
        <taxon>Fabaceae</taxon>
        <taxon>Papilionoideae</taxon>
        <taxon>50 kb inversion clade</taxon>
        <taxon>NPAAA clade</taxon>
        <taxon>Hologalegina</taxon>
        <taxon>IRL clade</taxon>
        <taxon>Trifolieae</taxon>
        <taxon>Trifolium</taxon>
    </lineage>
</organism>
<name>A0A392MCG7_9FABA</name>
<gene>
    <name evidence="1" type="ORF">A2U01_0006061</name>
</gene>
<keyword evidence="2" id="KW-1185">Reference proteome</keyword>
<evidence type="ECO:0000313" key="2">
    <source>
        <dbReference type="Proteomes" id="UP000265520"/>
    </source>
</evidence>
<comment type="caution">
    <text evidence="1">The sequence shown here is derived from an EMBL/GenBank/DDBJ whole genome shotgun (WGS) entry which is preliminary data.</text>
</comment>
<dbReference type="Proteomes" id="UP000265520">
    <property type="component" value="Unassembled WGS sequence"/>
</dbReference>
<reference evidence="1 2" key="1">
    <citation type="journal article" date="2018" name="Front. Plant Sci.">
        <title>Red Clover (Trifolium pratense) and Zigzag Clover (T. medium) - A Picture of Genomic Similarities and Differences.</title>
        <authorList>
            <person name="Dluhosova J."/>
            <person name="Istvanek J."/>
            <person name="Nedelnik J."/>
            <person name="Repkova J."/>
        </authorList>
    </citation>
    <scope>NUCLEOTIDE SEQUENCE [LARGE SCALE GENOMIC DNA]</scope>
    <source>
        <strain evidence="2">cv. 10/8</strain>
        <tissue evidence="1">Leaf</tissue>
    </source>
</reference>
<dbReference type="AlphaFoldDB" id="A0A392MCG7"/>
<sequence length="213" mass="24379">MNVKELMIEGTKQWDNHKVMQLFSHDAARDILAVPLLDVVIVKEDCLVWREEQNGQYTASPLCEGNGEDDWHVLFECAESRECWAAAGLSSVIESRLQVLNNTQAMIHDICTKERKEVAGRVAVMIWILWNHRNNWLWNNEKMNASQLGGQAFQMWNDWFIAQNFQQDTRSGTTTCGWCIRDEAGMFVRAGTPWNHGTHSIIEAEALALLEAM</sequence>
<accession>A0A392MCG7</accession>
<feature type="non-terminal residue" evidence="1">
    <location>
        <position position="213"/>
    </location>
</feature>